<keyword evidence="19" id="KW-0378">Hydrolase</keyword>
<comment type="subunit">
    <text evidence="17">Forms a heterotetramer with UvrB during the search for lesions.</text>
</comment>
<dbReference type="RefSeq" id="WP_377931949.1">
    <property type="nucleotide sequence ID" value="NZ_JBHUMF010000002.1"/>
</dbReference>
<keyword evidence="17" id="KW-0742">SOS response</keyword>
<evidence type="ECO:0000256" key="3">
    <source>
        <dbReference type="ARBA" id="ARBA00022723"/>
    </source>
</evidence>
<dbReference type="Pfam" id="PF17760">
    <property type="entry name" value="UvrA_inter"/>
    <property type="match status" value="1"/>
</dbReference>
<dbReference type="PANTHER" id="PTHR43152">
    <property type="entry name" value="UVRABC SYSTEM PROTEIN A"/>
    <property type="match status" value="1"/>
</dbReference>
<keyword evidence="8 17" id="KW-0863">Zinc-finger</keyword>
<feature type="zinc finger region" description="C4-type" evidence="17">
    <location>
        <begin position="252"/>
        <end position="279"/>
    </location>
</feature>
<keyword evidence="12 17" id="KW-0238">DNA-binding</keyword>
<keyword evidence="20" id="KW-1185">Reference proteome</keyword>
<dbReference type="InterPro" id="IPR003593">
    <property type="entry name" value="AAA+_ATPase"/>
</dbReference>
<evidence type="ECO:0000256" key="14">
    <source>
        <dbReference type="ARBA" id="ARBA00038000"/>
    </source>
</evidence>
<keyword evidence="5 17" id="KW-0547">Nucleotide-binding</keyword>
<dbReference type="Gene3D" id="3.30.190.20">
    <property type="match status" value="1"/>
</dbReference>
<keyword evidence="6 17" id="KW-0227">DNA damage</keyword>
<evidence type="ECO:0000259" key="18">
    <source>
        <dbReference type="PROSITE" id="PS50893"/>
    </source>
</evidence>
<accession>A0ABW5RMH7</accession>
<proteinExistence type="inferred from homology"/>
<evidence type="ECO:0000256" key="7">
    <source>
        <dbReference type="ARBA" id="ARBA00022769"/>
    </source>
</evidence>
<dbReference type="CDD" id="cd03270">
    <property type="entry name" value="ABC_UvrA_I"/>
    <property type="match status" value="1"/>
</dbReference>
<dbReference type="InterPro" id="IPR027417">
    <property type="entry name" value="P-loop_NTPase"/>
</dbReference>
<evidence type="ECO:0000256" key="5">
    <source>
        <dbReference type="ARBA" id="ARBA00022741"/>
    </source>
</evidence>
<evidence type="ECO:0000256" key="11">
    <source>
        <dbReference type="ARBA" id="ARBA00022881"/>
    </source>
</evidence>
<evidence type="ECO:0000256" key="9">
    <source>
        <dbReference type="ARBA" id="ARBA00022833"/>
    </source>
</evidence>
<dbReference type="Pfam" id="PF17755">
    <property type="entry name" value="UvrA_DNA-bind"/>
    <property type="match status" value="1"/>
</dbReference>
<feature type="domain" description="ABC transporter" evidence="18">
    <location>
        <begin position="604"/>
        <end position="935"/>
    </location>
</feature>
<dbReference type="PROSITE" id="PS50893">
    <property type="entry name" value="ABC_TRANSPORTER_2"/>
    <property type="match status" value="1"/>
</dbReference>
<dbReference type="Gene3D" id="3.40.50.300">
    <property type="entry name" value="P-loop containing nucleotide triphosphate hydrolases"/>
    <property type="match status" value="3"/>
</dbReference>
<evidence type="ECO:0000256" key="2">
    <source>
        <dbReference type="ARBA" id="ARBA00022490"/>
    </source>
</evidence>
<dbReference type="NCBIfam" id="TIGR00630">
    <property type="entry name" value="uvra"/>
    <property type="match status" value="1"/>
</dbReference>
<keyword evidence="4 17" id="KW-0677">Repeat</keyword>
<reference evidence="20" key="1">
    <citation type="journal article" date="2019" name="Int. J. Syst. Evol. Microbiol.">
        <title>The Global Catalogue of Microorganisms (GCM) 10K type strain sequencing project: providing services to taxonomists for standard genome sequencing and annotation.</title>
        <authorList>
            <consortium name="The Broad Institute Genomics Platform"/>
            <consortium name="The Broad Institute Genome Sequencing Center for Infectious Disease"/>
            <person name="Wu L."/>
            <person name="Ma J."/>
        </authorList>
    </citation>
    <scope>NUCLEOTIDE SEQUENCE [LARGE SCALE GENOMIC DNA]</scope>
    <source>
        <strain evidence="20">KCTC 3913</strain>
    </source>
</reference>
<dbReference type="PANTHER" id="PTHR43152:SF3">
    <property type="entry name" value="UVRABC SYSTEM PROTEIN A"/>
    <property type="match status" value="1"/>
</dbReference>
<dbReference type="HAMAP" id="MF_00205">
    <property type="entry name" value="UvrA"/>
    <property type="match status" value="1"/>
</dbReference>
<protein>
    <recommendedName>
        <fullName evidence="15 17">UvrABC system protein A</fullName>
        <shortName evidence="17">UvrA protein</shortName>
    </recommendedName>
    <alternativeName>
        <fullName evidence="16 17">Excinuclease ABC subunit A</fullName>
    </alternativeName>
</protein>
<evidence type="ECO:0000313" key="19">
    <source>
        <dbReference type="EMBL" id="MFD2679369.1"/>
    </source>
</evidence>
<evidence type="ECO:0000256" key="4">
    <source>
        <dbReference type="ARBA" id="ARBA00022737"/>
    </source>
</evidence>
<evidence type="ECO:0000313" key="20">
    <source>
        <dbReference type="Proteomes" id="UP001597506"/>
    </source>
</evidence>
<evidence type="ECO:0000256" key="15">
    <source>
        <dbReference type="ARBA" id="ARBA00039316"/>
    </source>
</evidence>
<dbReference type="InterPro" id="IPR004602">
    <property type="entry name" value="UvrA"/>
</dbReference>
<evidence type="ECO:0000256" key="6">
    <source>
        <dbReference type="ARBA" id="ARBA00022763"/>
    </source>
</evidence>
<keyword evidence="11 17" id="KW-0267">Excision nuclease</keyword>
<comment type="caution">
    <text evidence="19">The sequence shown here is derived from an EMBL/GenBank/DDBJ whole genome shotgun (WGS) entry which is preliminary data.</text>
</comment>
<dbReference type="InterPro" id="IPR041552">
    <property type="entry name" value="UvrA_DNA-bd"/>
</dbReference>
<dbReference type="EMBL" id="JBHUMF010000002">
    <property type="protein sequence ID" value="MFD2679369.1"/>
    <property type="molecule type" value="Genomic_DNA"/>
</dbReference>
<feature type="binding site" evidence="17">
    <location>
        <begin position="33"/>
        <end position="40"/>
    </location>
    <ligand>
        <name>ATP</name>
        <dbReference type="ChEBI" id="CHEBI:30616"/>
    </ligand>
</feature>
<comment type="similarity">
    <text evidence="14 17">Belongs to the ABC transporter superfamily. UvrA family.</text>
</comment>
<feature type="zinc finger region" description="C4-type" evidence="17">
    <location>
        <begin position="738"/>
        <end position="764"/>
    </location>
</feature>
<dbReference type="InterPro" id="IPR041102">
    <property type="entry name" value="UvrA_inter"/>
</dbReference>
<sequence length="957" mass="106663">MAKDQIIVQGARAHNLKNIDITIPRDKLVVLTGLSGSGKSSLAFDTIYAEGQRRYVESLSAYARQFLGQMDKPDVDSIEGLSPAISIDQKTTSKNPRSTVGTVTEIYDYLRLLFARVGKPICPVHGTEISSQTIQQMVDRIMEYPERTKLQVLAPVVSGRKGMHVKTFEDIKKQGYVRVRVDGEVRDLGEDIELEKNKKHSIEVIIDRIVVKEGIEARLSDSLETALNLADGRIIIEVIGEEELVFSEHHACPLCGFSISELEPRMFSFNSPFGACTSCDGLGTKLEVDKELVIPDWNKSLKDGAIAPWEPTSSQYYPQLLKAVCNHYGIDMDIPAKDIPKNLMDKVLYGSGKEEIYFRYENDFGQVRENYIQFEGVVRNIERRYRDTSSDYIREQMEKYMEQQACPTCKGYRLKEETLAVKVNSLHIGEVTSYSIEEADQFFATLELSEKDMKIANLILREIRERLGFLVNVGLDYLTLSRAAGTLSGGEAQRIRLATQIGSRLTGVLYILDEPSIGLHQRDNDRLIGTLKNMRDIGNTLIVVEHDEDTMLAADYLIDIGPGAGVHGGEVVSAGTPQEVMDDPNSLTGKYLSGDKFIALPHERRKPDGRYIEVIGAKENNLNNVKAKIPLGVFTAVTGVSGSGKSTLINEILHKSLAQKLHNAKTKPGEHKEIKGIDQLEKVIDIDQSPIGRTPRSNPATYTGVFDDIRDVFASANEAKVRGYKKGRFSFNVKGGRCEACRGDGIIKIEMHFLPDVYVPCEVCHGKRYNRETLEVKYKDKNIADVLEMTIEVALDFFENIPKIKRKLQTLADVGLGYVKLGQPATTLSGGEAQRVKLASELHRRSTGKSLYILDEPTTGLHVDDIARLLVVLQRLVENGDTVLVIEHNLDVIKAADYIVDLGPEGGDKGGTIVASGTPEKVAEVPESYTGKYLKPILERDRQRMQKRVKEKEEVTN</sequence>
<evidence type="ECO:0000256" key="16">
    <source>
        <dbReference type="ARBA" id="ARBA00042156"/>
    </source>
</evidence>
<evidence type="ECO:0000256" key="12">
    <source>
        <dbReference type="ARBA" id="ARBA00023125"/>
    </source>
</evidence>
<keyword evidence="7 17" id="KW-0228">DNA excision</keyword>
<keyword evidence="9 17" id="KW-0862">Zinc</keyword>
<gene>
    <name evidence="17 19" type="primary">uvrA</name>
    <name evidence="19" type="ORF">ACFSUL_01250</name>
</gene>
<feature type="binding site" evidence="17">
    <location>
        <begin position="639"/>
        <end position="646"/>
    </location>
    <ligand>
        <name>ATP</name>
        <dbReference type="ChEBI" id="CHEBI:30616"/>
    </ligand>
</feature>
<dbReference type="Gene3D" id="1.10.8.280">
    <property type="entry name" value="ABC transporter ATPase domain-like"/>
    <property type="match status" value="1"/>
</dbReference>
<organism evidence="19 20">
    <name type="scientific">Bacillus seohaeanensis</name>
    <dbReference type="NCBI Taxonomy" id="284580"/>
    <lineage>
        <taxon>Bacteria</taxon>
        <taxon>Bacillati</taxon>
        <taxon>Bacillota</taxon>
        <taxon>Bacilli</taxon>
        <taxon>Bacillales</taxon>
        <taxon>Bacillaceae</taxon>
        <taxon>Bacillus</taxon>
    </lineage>
</organism>
<dbReference type="InterPro" id="IPR003439">
    <property type="entry name" value="ABC_transporter-like_ATP-bd"/>
</dbReference>
<dbReference type="InterPro" id="IPR017871">
    <property type="entry name" value="ABC_transporter-like_CS"/>
</dbReference>
<evidence type="ECO:0000256" key="10">
    <source>
        <dbReference type="ARBA" id="ARBA00022840"/>
    </source>
</evidence>
<dbReference type="NCBIfam" id="NF001503">
    <property type="entry name" value="PRK00349.1"/>
    <property type="match status" value="1"/>
</dbReference>
<name>A0ABW5RMH7_9BACI</name>
<dbReference type="CDD" id="cd03271">
    <property type="entry name" value="ABC_UvrA_II"/>
    <property type="match status" value="1"/>
</dbReference>
<keyword evidence="13 17" id="KW-0234">DNA repair</keyword>
<evidence type="ECO:0000256" key="8">
    <source>
        <dbReference type="ARBA" id="ARBA00022771"/>
    </source>
</evidence>
<keyword evidence="10 17" id="KW-0067">ATP-binding</keyword>
<dbReference type="Gene3D" id="1.20.1580.10">
    <property type="entry name" value="ABC transporter ATPase like domain"/>
    <property type="match status" value="3"/>
</dbReference>
<dbReference type="SUPFAM" id="SSF52540">
    <property type="entry name" value="P-loop containing nucleoside triphosphate hydrolases"/>
    <property type="match status" value="2"/>
</dbReference>
<dbReference type="Proteomes" id="UP001597506">
    <property type="component" value="Unassembled WGS sequence"/>
</dbReference>
<keyword evidence="3 17" id="KW-0479">Metal-binding</keyword>
<comment type="subcellular location">
    <subcellularLocation>
        <location evidence="1 17">Cytoplasm</location>
    </subcellularLocation>
</comment>
<dbReference type="GO" id="GO:0016787">
    <property type="term" value="F:hydrolase activity"/>
    <property type="evidence" value="ECO:0007669"/>
    <property type="project" value="UniProtKB-KW"/>
</dbReference>
<evidence type="ECO:0000256" key="13">
    <source>
        <dbReference type="ARBA" id="ARBA00023204"/>
    </source>
</evidence>
<dbReference type="SMART" id="SM00382">
    <property type="entry name" value="AAA"/>
    <property type="match status" value="2"/>
</dbReference>
<evidence type="ECO:0000256" key="17">
    <source>
        <dbReference type="HAMAP-Rule" id="MF_00205"/>
    </source>
</evidence>
<dbReference type="PROSITE" id="PS00211">
    <property type="entry name" value="ABC_TRANSPORTER_1"/>
    <property type="match status" value="2"/>
</dbReference>
<keyword evidence="2 17" id="KW-0963">Cytoplasm</keyword>
<comment type="function">
    <text evidence="17">The UvrABC repair system catalyzes the recognition and processing of DNA lesions. UvrA is an ATPase and a DNA-binding protein. A damage recognition complex composed of 2 UvrA and 2 UvrB subunits scans DNA for abnormalities. When the presence of a lesion has been verified by UvrB, the UvrA molecules dissociate.</text>
</comment>
<evidence type="ECO:0000256" key="1">
    <source>
        <dbReference type="ARBA" id="ARBA00004496"/>
    </source>
</evidence>